<reference evidence="11 12" key="1">
    <citation type="submission" date="2024-09" db="EMBL/GenBank/DDBJ databases">
        <authorList>
            <person name="Sun Q."/>
            <person name="Mori K."/>
        </authorList>
    </citation>
    <scope>NUCLEOTIDE SEQUENCE [LARGE SCALE GENOMIC DNA]</scope>
    <source>
        <strain evidence="11 12">NCAIM B.02415</strain>
    </source>
</reference>
<keyword evidence="7 9" id="KW-0472">Membrane</keyword>
<dbReference type="InterPro" id="IPR018062">
    <property type="entry name" value="HTH_AraC-typ_CS"/>
</dbReference>
<evidence type="ECO:0000256" key="1">
    <source>
        <dbReference type="ARBA" id="ARBA00004651"/>
    </source>
</evidence>
<keyword evidence="3 9" id="KW-0812">Transmembrane</keyword>
<dbReference type="Pfam" id="PF12704">
    <property type="entry name" value="MacB_PCD"/>
    <property type="match status" value="1"/>
</dbReference>
<dbReference type="PROSITE" id="PS00041">
    <property type="entry name" value="HTH_ARAC_FAMILY_1"/>
    <property type="match status" value="1"/>
</dbReference>
<keyword evidence="5" id="KW-0805">Transcription regulation</keyword>
<feature type="transmembrane region" description="Helical" evidence="9">
    <location>
        <begin position="105"/>
        <end position="123"/>
    </location>
</feature>
<feature type="transmembrane region" description="Helical" evidence="9">
    <location>
        <begin position="1194"/>
        <end position="1214"/>
    </location>
</feature>
<evidence type="ECO:0000313" key="11">
    <source>
        <dbReference type="EMBL" id="MFC0512553.1"/>
    </source>
</evidence>
<sequence>MNSYTLHITLYDLFFFGMIFLGLNFAVLLAFVKSINRSANRLLVLALVTMILWMMRVLAIDIRLETFLPGWDRLPMQFLLALGPLMYFYVLKITRPEYKFTWKNLLHFSPLLLEQGAFILEMWESDRIGVATYATPAFLQLNPVLQLLIFISIIIYLYRAHKLIENFYRRLQPVLMDRSRLEFRWLRRLLVATALLWLLWIAYAAVNYFGYRNQLGIHVYYPFYIFFAVIIIWTAMAAFLKPQAGAIIRQSPPAPRSSPPAEFRGKGVWLKKAMEANLYHRDPELSLSLLAEQLGIHPHELSRIINTALKKNFNDFINEYRVRDVASKMQDPAYDRITLLGMAYDAGFNSKATFIRAFKQLTGKNPAAYKLELEKEVSTYHLQPRFQTRQIILVPEVPKWSHEQLNYHFMFRNYLKIAFRNFWKHKVFTLINIIGLSIGISASLVIYLIVHYDFTFDKFHKDGDRIYRVVSNFKFQGNESHSYGVATPMAAGIKNNVTGVEIIAPLYTLNPDITVAGKHNEPVKFKGQDHITLADQNYFKLIHYTWLAGSPTAALNEPYHVVLTSERAKVYFPSLSYDQMLGKTITYDTLKTTVSGIVETIKENTDFSCHDFISFSSARPKTRLGNDLQLDQWGSTNSASEVFIKLLPQVKVAGVQKQVNAMYKKNNPQSADDLKNNSSQSYTVQPLSDIHFNQTYGTFDFSGPASKTRAYMLLAIAGFLLLLGCINFINLTTAQATQRAKEIGIRKTMGSSRPQLIVQFLSETFLITLFAVIISVGLTPLILKLFSDFIAPGVRADFIHQPDIFLFLFILIAVVGVLSGFYPALMLSGYKPVLVLKNQAQSNVHKTRNAWLRKSLTVSQFVIAQFFIMATMLVSKQTYYALHKDLGFKKDAIVYAETPYKTRKAATNRVMASKIAALPGIEMVSVGFPPPSSNSTNSTIATYKDGKKEITTPVELKYGDENYMKLYHIKILAGRGILPSDTSHALVINEKYAKILGFKTPGDAIGKILGKMNSSTDMRIVGVAGNFYTHSLQSPISPVVILAAGDKNNYQNGNIHIALKSETAGGGEWAKTMAAMTKIWKEMYPDDDANFQFYDKSIAQFYNQERQTSTLLSWATGLSVLISCLGLLGLAIYTTSQRTKEIGVRKVLGASVAQIVTLLSTELVLLLLLAFAIVTPLAWYAMNKWMESYADRTIISWWIFAVSGVGMLLVAFIASSFQTIKAAIVNPVKSLRAE</sequence>
<evidence type="ECO:0000256" key="9">
    <source>
        <dbReference type="SAM" id="Phobius"/>
    </source>
</evidence>
<evidence type="ECO:0000256" key="6">
    <source>
        <dbReference type="ARBA" id="ARBA00023125"/>
    </source>
</evidence>
<keyword evidence="2" id="KW-1003">Cell membrane</keyword>
<dbReference type="PANTHER" id="PTHR30572">
    <property type="entry name" value="MEMBRANE COMPONENT OF TRANSPORTER-RELATED"/>
    <property type="match status" value="1"/>
</dbReference>
<keyword evidence="8" id="KW-0804">Transcription</keyword>
<comment type="subcellular location">
    <subcellularLocation>
        <location evidence="1">Cell membrane</location>
        <topology evidence="1">Multi-pass membrane protein</topology>
    </subcellularLocation>
</comment>
<evidence type="ECO:0000256" key="8">
    <source>
        <dbReference type="ARBA" id="ARBA00023163"/>
    </source>
</evidence>
<dbReference type="PANTHER" id="PTHR30572:SF18">
    <property type="entry name" value="ABC-TYPE MACROLIDE FAMILY EXPORT SYSTEM PERMEASE COMPONENT 2"/>
    <property type="match status" value="1"/>
</dbReference>
<keyword evidence="4 9" id="KW-1133">Transmembrane helix</keyword>
<dbReference type="InterPro" id="IPR050250">
    <property type="entry name" value="Macrolide_Exporter_MacB"/>
</dbReference>
<accession>A0ABV6KYJ6</accession>
<name>A0ABV6KYJ6_9SPHI</name>
<feature type="transmembrane region" description="Helical" evidence="9">
    <location>
        <begin position="189"/>
        <end position="209"/>
    </location>
</feature>
<feature type="transmembrane region" description="Helical" evidence="9">
    <location>
        <begin position="143"/>
        <end position="160"/>
    </location>
</feature>
<evidence type="ECO:0000256" key="3">
    <source>
        <dbReference type="ARBA" id="ARBA00022692"/>
    </source>
</evidence>
<organism evidence="11 12">
    <name type="scientific">Mucilaginibacter angelicae</name>
    <dbReference type="NCBI Taxonomy" id="869718"/>
    <lineage>
        <taxon>Bacteria</taxon>
        <taxon>Pseudomonadati</taxon>
        <taxon>Bacteroidota</taxon>
        <taxon>Sphingobacteriia</taxon>
        <taxon>Sphingobacteriales</taxon>
        <taxon>Sphingobacteriaceae</taxon>
        <taxon>Mucilaginibacter</taxon>
    </lineage>
</organism>
<dbReference type="InterPro" id="IPR025857">
    <property type="entry name" value="MacB_PCD"/>
</dbReference>
<dbReference type="SUPFAM" id="SSF46689">
    <property type="entry name" value="Homeodomain-like"/>
    <property type="match status" value="1"/>
</dbReference>
<dbReference type="SMART" id="SM00342">
    <property type="entry name" value="HTH_ARAC"/>
    <property type="match status" value="1"/>
</dbReference>
<evidence type="ECO:0000256" key="2">
    <source>
        <dbReference type="ARBA" id="ARBA00022475"/>
    </source>
</evidence>
<keyword evidence="12" id="KW-1185">Reference proteome</keyword>
<feature type="domain" description="HTH araC/xylS-type" evidence="10">
    <location>
        <begin position="268"/>
        <end position="372"/>
    </location>
</feature>
<protein>
    <submittedName>
        <fullName evidence="11">FtsX-like permease family protein</fullName>
    </submittedName>
</protein>
<evidence type="ECO:0000256" key="5">
    <source>
        <dbReference type="ARBA" id="ARBA00023015"/>
    </source>
</evidence>
<evidence type="ECO:0000256" key="4">
    <source>
        <dbReference type="ARBA" id="ARBA00022989"/>
    </source>
</evidence>
<feature type="transmembrane region" description="Helical" evidence="9">
    <location>
        <begin position="43"/>
        <end position="62"/>
    </location>
</feature>
<dbReference type="Proteomes" id="UP001589828">
    <property type="component" value="Unassembled WGS sequence"/>
</dbReference>
<feature type="transmembrane region" description="Helical" evidence="9">
    <location>
        <begin position="74"/>
        <end position="93"/>
    </location>
</feature>
<proteinExistence type="predicted"/>
<dbReference type="InterPro" id="IPR018060">
    <property type="entry name" value="HTH_AraC"/>
</dbReference>
<dbReference type="PROSITE" id="PS01124">
    <property type="entry name" value="HTH_ARAC_FAMILY_2"/>
    <property type="match status" value="1"/>
</dbReference>
<dbReference type="Pfam" id="PF02687">
    <property type="entry name" value="FtsX"/>
    <property type="match status" value="2"/>
</dbReference>
<feature type="transmembrane region" description="Helical" evidence="9">
    <location>
        <begin position="1111"/>
        <end position="1134"/>
    </location>
</feature>
<gene>
    <name evidence="11" type="ORF">ACFFGT_00010</name>
</gene>
<keyword evidence="6" id="KW-0238">DNA-binding</keyword>
<evidence type="ECO:0000313" key="12">
    <source>
        <dbReference type="Proteomes" id="UP001589828"/>
    </source>
</evidence>
<dbReference type="Gene3D" id="1.10.10.60">
    <property type="entry name" value="Homeodomain-like"/>
    <property type="match status" value="2"/>
</dbReference>
<dbReference type="InterPro" id="IPR003838">
    <property type="entry name" value="ABC3_permease_C"/>
</dbReference>
<feature type="transmembrane region" description="Helical" evidence="9">
    <location>
        <begin position="13"/>
        <end position="31"/>
    </location>
</feature>
<feature type="transmembrane region" description="Helical" evidence="9">
    <location>
        <begin position="710"/>
        <end position="731"/>
    </location>
</feature>
<feature type="transmembrane region" description="Helical" evidence="9">
    <location>
        <begin position="1155"/>
        <end position="1182"/>
    </location>
</feature>
<feature type="transmembrane region" description="Helical" evidence="9">
    <location>
        <begin position="756"/>
        <end position="778"/>
    </location>
</feature>
<feature type="transmembrane region" description="Helical" evidence="9">
    <location>
        <begin position="804"/>
        <end position="830"/>
    </location>
</feature>
<dbReference type="EMBL" id="JBHLTS010000001">
    <property type="protein sequence ID" value="MFC0512553.1"/>
    <property type="molecule type" value="Genomic_DNA"/>
</dbReference>
<evidence type="ECO:0000259" key="10">
    <source>
        <dbReference type="PROSITE" id="PS01124"/>
    </source>
</evidence>
<feature type="transmembrane region" description="Helical" evidence="9">
    <location>
        <begin position="427"/>
        <end position="450"/>
    </location>
</feature>
<evidence type="ECO:0000256" key="7">
    <source>
        <dbReference type="ARBA" id="ARBA00023136"/>
    </source>
</evidence>
<feature type="transmembrane region" description="Helical" evidence="9">
    <location>
        <begin position="221"/>
        <end position="240"/>
    </location>
</feature>
<comment type="caution">
    <text evidence="11">The sequence shown here is derived from an EMBL/GenBank/DDBJ whole genome shotgun (WGS) entry which is preliminary data.</text>
</comment>
<dbReference type="InterPro" id="IPR009057">
    <property type="entry name" value="Homeodomain-like_sf"/>
</dbReference>
<feature type="transmembrane region" description="Helical" evidence="9">
    <location>
        <begin position="851"/>
        <end position="874"/>
    </location>
</feature>
<dbReference type="RefSeq" id="WP_377020432.1">
    <property type="nucleotide sequence ID" value="NZ_JBHLTS010000001.1"/>
</dbReference>
<dbReference type="Pfam" id="PF12833">
    <property type="entry name" value="HTH_18"/>
    <property type="match status" value="1"/>
</dbReference>